<feature type="compositionally biased region" description="Low complexity" evidence="1">
    <location>
        <begin position="1"/>
        <end position="12"/>
    </location>
</feature>
<evidence type="ECO:0000256" key="1">
    <source>
        <dbReference type="SAM" id="MobiDB-lite"/>
    </source>
</evidence>
<evidence type="ECO:0000313" key="3">
    <source>
        <dbReference type="Proteomes" id="UP001146469"/>
    </source>
</evidence>
<proteinExistence type="predicted"/>
<feature type="compositionally biased region" description="Basic residues" evidence="1">
    <location>
        <begin position="13"/>
        <end position="26"/>
    </location>
</feature>
<feature type="region of interest" description="Disordered" evidence="1">
    <location>
        <begin position="1"/>
        <end position="27"/>
    </location>
</feature>
<dbReference type="RefSeq" id="WP_269943900.1">
    <property type="nucleotide sequence ID" value="NZ_JAKMUT010000001.1"/>
</dbReference>
<dbReference type="Proteomes" id="UP001146469">
    <property type="component" value="Unassembled WGS sequence"/>
</dbReference>
<keyword evidence="3" id="KW-1185">Reference proteome</keyword>
<comment type="caution">
    <text evidence="2">The sequence shown here is derived from an EMBL/GenBank/DDBJ whole genome shotgun (WGS) entry which is preliminary data.</text>
</comment>
<accession>A0A9X3LIM4</accession>
<dbReference type="SUPFAM" id="SSF52540">
    <property type="entry name" value="P-loop containing nucleoside triphosphate hydrolases"/>
    <property type="match status" value="1"/>
</dbReference>
<name>A0A9X3LIM4_9CORY</name>
<reference evidence="2" key="1">
    <citation type="submission" date="2022-02" db="EMBL/GenBank/DDBJ databases">
        <title>Corynebacterium sp. from urogenital microbiome.</title>
        <authorList>
            <person name="Cappelli E.A."/>
            <person name="Ribeiro T.G."/>
            <person name="Peixe L."/>
        </authorList>
    </citation>
    <scope>NUCLEOTIDE SEQUENCE</scope>
    <source>
        <strain evidence="2">C8Ua_174</strain>
    </source>
</reference>
<dbReference type="Gene3D" id="3.40.50.300">
    <property type="entry name" value="P-loop containing nucleotide triphosphate hydrolases"/>
    <property type="match status" value="1"/>
</dbReference>
<gene>
    <name evidence="2" type="ORF">L8V00_00305</name>
</gene>
<evidence type="ECO:0000313" key="2">
    <source>
        <dbReference type="EMBL" id="MCZ9288657.1"/>
    </source>
</evidence>
<dbReference type="EMBL" id="JAKMUT010000001">
    <property type="protein sequence ID" value="MCZ9288657.1"/>
    <property type="molecule type" value="Genomic_DNA"/>
</dbReference>
<protein>
    <submittedName>
        <fullName evidence="2">Uncharacterized protein</fullName>
    </submittedName>
</protein>
<organism evidence="2 3">
    <name type="scientific">Corynebacterium evansiae</name>
    <dbReference type="NCBI Taxonomy" id="2913499"/>
    <lineage>
        <taxon>Bacteria</taxon>
        <taxon>Bacillati</taxon>
        <taxon>Actinomycetota</taxon>
        <taxon>Actinomycetes</taxon>
        <taxon>Mycobacteriales</taxon>
        <taxon>Corynebacteriaceae</taxon>
        <taxon>Corynebacterium</taxon>
    </lineage>
</organism>
<dbReference type="AlphaFoldDB" id="A0A9X3LIM4"/>
<dbReference type="InterPro" id="IPR027417">
    <property type="entry name" value="P-loop_NTPase"/>
</dbReference>
<sequence>MGAGKSAKQSKAVAKKAKAAARKKGRERTEQLRPVIVDIADPLWNNEARMVVAVTRRPMIIHDGTEEFEANLLRELDRKDGFTCQNSAIVLSDRESELTRHRLVRAIRVDQLEPTLDAGGAMVLAEMIGSNDAVRIAVSSAVGGAGSSLFAAQLAYYMSCEGRPAVLLDADPHSCGLDLVLGKERRPGLTRNQIPADCDFDQLRSHLLMLGFDSAGGKKISADGGAVPVIYADRYPTFGAHSGGRGLDVGQLAGLMHADDLVVDCGRSLPVADSASAGWQEQWGEGEPDVHILVAPLTIQGATAASALRNRMLENDRTKPLIVLREVPGASTSVAVAAMMMDEVPVAVIRHDDQCTPALDRGEAEYWIESSLKHDRARGPVREVWEKIQHIVGNCALSIAS</sequence>